<reference evidence="1" key="1">
    <citation type="submission" date="2014-11" db="EMBL/GenBank/DDBJ databases">
        <authorList>
            <person name="Amaro Gonzalez C."/>
        </authorList>
    </citation>
    <scope>NUCLEOTIDE SEQUENCE</scope>
</reference>
<organism evidence="1">
    <name type="scientific">Anguilla anguilla</name>
    <name type="common">European freshwater eel</name>
    <name type="synonym">Muraena anguilla</name>
    <dbReference type="NCBI Taxonomy" id="7936"/>
    <lineage>
        <taxon>Eukaryota</taxon>
        <taxon>Metazoa</taxon>
        <taxon>Chordata</taxon>
        <taxon>Craniata</taxon>
        <taxon>Vertebrata</taxon>
        <taxon>Euteleostomi</taxon>
        <taxon>Actinopterygii</taxon>
        <taxon>Neopterygii</taxon>
        <taxon>Teleostei</taxon>
        <taxon>Anguilliformes</taxon>
        <taxon>Anguillidae</taxon>
        <taxon>Anguilla</taxon>
    </lineage>
</organism>
<name>A0A0E9RVC2_ANGAN</name>
<accession>A0A0E9RVC2</accession>
<protein>
    <submittedName>
        <fullName evidence="1">Uncharacterized protein</fullName>
    </submittedName>
</protein>
<dbReference type="AlphaFoldDB" id="A0A0E9RVC2"/>
<proteinExistence type="predicted"/>
<sequence length="36" mass="3990">MKMSVIASFIYGDINPAITDKMSVCKSKKQEANNPE</sequence>
<evidence type="ECO:0000313" key="1">
    <source>
        <dbReference type="EMBL" id="JAH32727.1"/>
    </source>
</evidence>
<reference evidence="1" key="2">
    <citation type="journal article" date="2015" name="Fish Shellfish Immunol.">
        <title>Early steps in the European eel (Anguilla anguilla)-Vibrio vulnificus interaction in the gills: Role of the RtxA13 toxin.</title>
        <authorList>
            <person name="Callol A."/>
            <person name="Pajuelo D."/>
            <person name="Ebbesson L."/>
            <person name="Teles M."/>
            <person name="MacKenzie S."/>
            <person name="Amaro C."/>
        </authorList>
    </citation>
    <scope>NUCLEOTIDE SEQUENCE</scope>
</reference>
<dbReference type="EMBL" id="GBXM01075850">
    <property type="protein sequence ID" value="JAH32727.1"/>
    <property type="molecule type" value="Transcribed_RNA"/>
</dbReference>